<gene>
    <name evidence="4" type="ORF">Y717_03565</name>
</gene>
<dbReference type="STRING" id="1440053.GCA_000718095_06471"/>
<evidence type="ECO:0000313" key="4">
    <source>
        <dbReference type="EMBL" id="PVE12395.1"/>
    </source>
</evidence>
<feature type="domain" description="Solute-binding protein family 3/N-terminal" evidence="3">
    <location>
        <begin position="78"/>
        <end position="309"/>
    </location>
</feature>
<sequence>MRCSSLLSSRPATRAGACALLLPLLALTACSVDDTKARGSADGASAKTTAGASPSAIALQPLDTALQAKVPKKYSKGTLVMGVSEYSPYNTFGSNGEITGLVPDLARQFSSMLGIKITVQKTTFDAVVPGIKSGRLDLSAPAGDFVERQQQVDFTDFAQSSVTVMINTSASFEPTTGLELCGRKVGVEKGAGTQNVVAALTEKCAAAGNQAVGEQVFTDLSSAALALQSKRLDAVAAPSASNTAASENSNGRFKTIEIKDMRSLPAATAVYGFESKKGSGLAAVLADALRKLHDDGTYQKLFDTWALSLSTVDKAQIAVNGSKQHQSK</sequence>
<evidence type="ECO:0000259" key="3">
    <source>
        <dbReference type="SMART" id="SM00062"/>
    </source>
</evidence>
<dbReference type="SMART" id="SM00062">
    <property type="entry name" value="PBPb"/>
    <property type="match status" value="1"/>
</dbReference>
<dbReference type="PROSITE" id="PS51257">
    <property type="entry name" value="PROKAR_LIPOPROTEIN"/>
    <property type="match status" value="1"/>
</dbReference>
<evidence type="ECO:0000256" key="1">
    <source>
        <dbReference type="ARBA" id="ARBA00022729"/>
    </source>
</evidence>
<dbReference type="Pfam" id="PF00497">
    <property type="entry name" value="SBP_bac_3"/>
    <property type="match status" value="1"/>
</dbReference>
<name>A0A2T7TBB0_9ACTN</name>
<dbReference type="PANTHER" id="PTHR35936:SF17">
    <property type="entry name" value="ARGININE-BINDING EXTRACELLULAR PROTEIN ARTP"/>
    <property type="match status" value="1"/>
</dbReference>
<keyword evidence="1 2" id="KW-0732">Signal</keyword>
<dbReference type="Gene3D" id="3.40.190.10">
    <property type="entry name" value="Periplasmic binding protein-like II"/>
    <property type="match status" value="2"/>
</dbReference>
<dbReference type="PANTHER" id="PTHR35936">
    <property type="entry name" value="MEMBRANE-BOUND LYTIC MUREIN TRANSGLYCOSYLASE F"/>
    <property type="match status" value="1"/>
</dbReference>
<proteinExistence type="predicted"/>
<dbReference type="InterPro" id="IPR001638">
    <property type="entry name" value="Solute-binding_3/MltF_N"/>
</dbReference>
<dbReference type="OrthoDB" id="4577708at2"/>
<evidence type="ECO:0000256" key="2">
    <source>
        <dbReference type="SAM" id="SignalP"/>
    </source>
</evidence>
<comment type="caution">
    <text evidence="4">The sequence shown here is derived from an EMBL/GenBank/DDBJ whole genome shotgun (WGS) entry which is preliminary data.</text>
</comment>
<organism evidence="4 5">
    <name type="scientific">Streptomyces scopuliridis RB72</name>
    <dbReference type="NCBI Taxonomy" id="1440053"/>
    <lineage>
        <taxon>Bacteria</taxon>
        <taxon>Bacillati</taxon>
        <taxon>Actinomycetota</taxon>
        <taxon>Actinomycetes</taxon>
        <taxon>Kitasatosporales</taxon>
        <taxon>Streptomycetaceae</taxon>
        <taxon>Streptomyces</taxon>
    </lineage>
</organism>
<dbReference type="AlphaFoldDB" id="A0A2T7TBB0"/>
<protein>
    <submittedName>
        <fullName evidence="4">Glutamine ABC transporter substrate-binding protein</fullName>
    </submittedName>
</protein>
<feature type="signal peptide" evidence="2">
    <location>
        <begin position="1"/>
        <end position="28"/>
    </location>
</feature>
<keyword evidence="5" id="KW-1185">Reference proteome</keyword>
<dbReference type="Proteomes" id="UP000245992">
    <property type="component" value="Unassembled WGS sequence"/>
</dbReference>
<reference evidence="4 5" key="1">
    <citation type="submission" date="2013-12" db="EMBL/GenBank/DDBJ databases">
        <title>Annotated genome of Streptomyces scopuliridis.</title>
        <authorList>
            <person name="Olson J.B."/>
        </authorList>
    </citation>
    <scope>NUCLEOTIDE SEQUENCE [LARGE SCALE GENOMIC DNA]</scope>
    <source>
        <strain evidence="4 5">RB72</strain>
    </source>
</reference>
<evidence type="ECO:0000313" key="5">
    <source>
        <dbReference type="Proteomes" id="UP000245992"/>
    </source>
</evidence>
<dbReference type="EMBL" id="AZSP01000112">
    <property type="protein sequence ID" value="PVE12395.1"/>
    <property type="molecule type" value="Genomic_DNA"/>
</dbReference>
<accession>A0A2T7TBB0</accession>
<feature type="chain" id="PRO_5039353682" evidence="2">
    <location>
        <begin position="29"/>
        <end position="328"/>
    </location>
</feature>
<dbReference type="RefSeq" id="WP_051746410.1">
    <property type="nucleotide sequence ID" value="NZ_AZSP01000112.1"/>
</dbReference>
<dbReference type="SUPFAM" id="SSF53850">
    <property type="entry name" value="Periplasmic binding protein-like II"/>
    <property type="match status" value="1"/>
</dbReference>